<dbReference type="InterPro" id="IPR025512">
    <property type="entry name" value="DUF4399"/>
</dbReference>
<keyword evidence="4" id="KW-1185">Reference proteome</keyword>
<reference evidence="3" key="1">
    <citation type="submission" date="2021-02" db="EMBL/GenBank/DDBJ databases">
        <title>Activity-based single-cell genomes from oceanic crustal fluid captures similar information to metagenomic and metatranscriptomic surveys with orders of magnitude less sampling.</title>
        <authorList>
            <person name="D'Angelo T.S."/>
            <person name="Orcutt B.N."/>
        </authorList>
    </citation>
    <scope>NUCLEOTIDE SEQUENCE [LARGE SCALE GENOMIC DNA]</scope>
    <source>
        <strain evidence="3">AH-315-E05</strain>
    </source>
</reference>
<dbReference type="EMBL" id="JAFITA010000005">
    <property type="protein sequence ID" value="MBN4077390.1"/>
    <property type="molecule type" value="Genomic_DNA"/>
</dbReference>
<feature type="chain" id="PRO_5045874572" evidence="1">
    <location>
        <begin position="22"/>
        <end position="150"/>
    </location>
</feature>
<name>A0ABS3AWG8_9FIRM</name>
<protein>
    <submittedName>
        <fullName evidence="3">DUF4399 domain-containing protein</fullName>
    </submittedName>
</protein>
<evidence type="ECO:0000256" key="1">
    <source>
        <dbReference type="SAM" id="SignalP"/>
    </source>
</evidence>
<sequence length="150" mass="16585">MKLFKILLALCLLLTFSSCFKNCKSSSDAEKKSARVFFSNVKNNDKVVSPVNLTFEIVGKKLRPAGENLTQKTSGHHHILIDNNMGYIEEGMVVPMDEKHLHFGKAQTKASIKLSPGRHKLSLQFADGAHISYGKALSNTIWVEVAKSSP</sequence>
<evidence type="ECO:0000313" key="3">
    <source>
        <dbReference type="EMBL" id="MBN4077390.1"/>
    </source>
</evidence>
<evidence type="ECO:0000259" key="2">
    <source>
        <dbReference type="Pfam" id="PF14347"/>
    </source>
</evidence>
<comment type="caution">
    <text evidence="3">The sequence shown here is derived from an EMBL/GenBank/DDBJ whole genome shotgun (WGS) entry which is preliminary data.</text>
</comment>
<gene>
    <name evidence="3" type="ORF">JYT19_00595</name>
</gene>
<proteinExistence type="predicted"/>
<organism evidence="3 4">
    <name type="scientific">Sulfobacillus acidophilus</name>
    <dbReference type="NCBI Taxonomy" id="53633"/>
    <lineage>
        <taxon>Bacteria</taxon>
        <taxon>Bacillati</taxon>
        <taxon>Bacillota</taxon>
        <taxon>Clostridia</taxon>
        <taxon>Eubacteriales</taxon>
        <taxon>Clostridiales Family XVII. Incertae Sedis</taxon>
        <taxon>Sulfobacillus</taxon>
    </lineage>
</organism>
<keyword evidence="1" id="KW-0732">Signal</keyword>
<feature type="signal peptide" evidence="1">
    <location>
        <begin position="1"/>
        <end position="21"/>
    </location>
</feature>
<dbReference type="PROSITE" id="PS51257">
    <property type="entry name" value="PROKAR_LIPOPROTEIN"/>
    <property type="match status" value="1"/>
</dbReference>
<feature type="domain" description="DUF4399" evidence="2">
    <location>
        <begin position="54"/>
        <end position="145"/>
    </location>
</feature>
<dbReference type="Pfam" id="PF14347">
    <property type="entry name" value="DUF4399"/>
    <property type="match status" value="1"/>
</dbReference>
<dbReference type="Proteomes" id="UP000765003">
    <property type="component" value="Unassembled WGS sequence"/>
</dbReference>
<accession>A0ABS3AWG8</accession>
<evidence type="ECO:0000313" key="4">
    <source>
        <dbReference type="Proteomes" id="UP000765003"/>
    </source>
</evidence>